<dbReference type="InterPro" id="IPR039164">
    <property type="entry name" value="UBR1-like"/>
</dbReference>
<dbReference type="Proteomes" id="UP000031668">
    <property type="component" value="Unassembled WGS sequence"/>
</dbReference>
<keyword evidence="1 5" id="KW-0479">Metal-binding</keyword>
<evidence type="ECO:0000256" key="4">
    <source>
        <dbReference type="PROSITE-ProRule" id="PRU00508"/>
    </source>
</evidence>
<evidence type="ECO:0000313" key="8">
    <source>
        <dbReference type="Proteomes" id="UP000031668"/>
    </source>
</evidence>
<feature type="zinc finger region" description="UBR-type" evidence="4">
    <location>
        <begin position="68"/>
        <end position="139"/>
    </location>
</feature>
<keyword evidence="8" id="KW-1185">Reference proteome</keyword>
<evidence type="ECO:0000313" key="7">
    <source>
        <dbReference type="EMBL" id="KII60843.1"/>
    </source>
</evidence>
<dbReference type="PROSITE" id="PS51157">
    <property type="entry name" value="ZF_UBR"/>
    <property type="match status" value="1"/>
</dbReference>
<dbReference type="CDD" id="cd19670">
    <property type="entry name" value="UBR-box_UBR1_2_3"/>
    <property type="match status" value="1"/>
</dbReference>
<comment type="function">
    <text evidence="5">Ubiquitin ligase protein which is a component of the N-end rule pathway. Recognizes and binds to proteins bearing specific N-terminal residues that are destabilizing according to the N-end rule, leading to their ubiquitination and subsequent degradation.</text>
</comment>
<comment type="similarity">
    <text evidence="5">Belongs to the E3 ubiquitin-protein ligase UBR1-like family.</text>
</comment>
<comment type="catalytic activity">
    <reaction evidence="5">
        <text>S-ubiquitinyl-[E2 ubiquitin-conjugating enzyme]-L-cysteine + [acceptor protein]-L-lysine = [E2 ubiquitin-conjugating enzyme]-L-cysteine + N(6)-ubiquitinyl-[acceptor protein]-L-lysine.</text>
        <dbReference type="EC" id="2.3.2.27"/>
    </reaction>
</comment>
<dbReference type="EC" id="2.3.2.27" evidence="5"/>
<dbReference type="UniPathway" id="UPA00143"/>
<evidence type="ECO:0000256" key="1">
    <source>
        <dbReference type="ARBA" id="ARBA00022723"/>
    </source>
</evidence>
<dbReference type="GO" id="GO:0000151">
    <property type="term" value="C:ubiquitin ligase complex"/>
    <property type="evidence" value="ECO:0007669"/>
    <property type="project" value="TreeGrafter"/>
</dbReference>
<evidence type="ECO:0000256" key="5">
    <source>
        <dbReference type="RuleBase" id="RU366018"/>
    </source>
</evidence>
<comment type="pathway">
    <text evidence="5">Protein modification; protein ubiquitination.</text>
</comment>
<dbReference type="GO" id="GO:0005737">
    <property type="term" value="C:cytoplasm"/>
    <property type="evidence" value="ECO:0007669"/>
    <property type="project" value="TreeGrafter"/>
</dbReference>
<protein>
    <recommendedName>
        <fullName evidence="5">E3 ubiquitin-protein ligase</fullName>
        <ecNumber evidence="5">2.3.2.27</ecNumber>
    </recommendedName>
</protein>
<dbReference type="GO" id="GO:0008270">
    <property type="term" value="F:zinc ion binding"/>
    <property type="evidence" value="ECO:0007669"/>
    <property type="project" value="UniProtKB-UniRule"/>
</dbReference>
<accession>A0A0C2I6L8</accession>
<evidence type="ECO:0000259" key="6">
    <source>
        <dbReference type="PROSITE" id="PS51157"/>
    </source>
</evidence>
<reference evidence="7 8" key="1">
    <citation type="journal article" date="2014" name="Genome Biol. Evol.">
        <title>The genome of the myxosporean Thelohanellus kitauei shows adaptations to nutrient acquisition within its fish host.</title>
        <authorList>
            <person name="Yang Y."/>
            <person name="Xiong J."/>
            <person name="Zhou Z."/>
            <person name="Huo F."/>
            <person name="Miao W."/>
            <person name="Ran C."/>
            <person name="Liu Y."/>
            <person name="Zhang J."/>
            <person name="Feng J."/>
            <person name="Wang M."/>
            <person name="Wang M."/>
            <person name="Wang L."/>
            <person name="Yao B."/>
        </authorList>
    </citation>
    <scope>NUCLEOTIDE SEQUENCE [LARGE SCALE GENOMIC DNA]</scope>
    <source>
        <strain evidence="7">Wuqing</strain>
    </source>
</reference>
<dbReference type="OrthoDB" id="26387at2759"/>
<dbReference type="EMBL" id="JWZT01005407">
    <property type="protein sequence ID" value="KII60843.1"/>
    <property type="molecule type" value="Genomic_DNA"/>
</dbReference>
<keyword evidence="5" id="KW-0808">Transferase</keyword>
<evidence type="ECO:0000256" key="2">
    <source>
        <dbReference type="ARBA" id="ARBA00022771"/>
    </source>
</evidence>
<dbReference type="SMART" id="SM00396">
    <property type="entry name" value="ZnF_UBR1"/>
    <property type="match status" value="1"/>
</dbReference>
<dbReference type="GO" id="GO:0016567">
    <property type="term" value="P:protein ubiquitination"/>
    <property type="evidence" value="ECO:0007669"/>
    <property type="project" value="UniProtKB-UniRule"/>
</dbReference>
<proteinExistence type="inferred from homology"/>
<feature type="domain" description="UBR-type" evidence="6">
    <location>
        <begin position="68"/>
        <end position="139"/>
    </location>
</feature>
<dbReference type="GO" id="GO:0071596">
    <property type="term" value="P:ubiquitin-dependent protein catabolic process via the N-end rule pathway"/>
    <property type="evidence" value="ECO:0007669"/>
    <property type="project" value="UniProtKB-UniRule"/>
</dbReference>
<sequence length="1554" mass="180717">MEEARLNVDAILARALWITSEKSFTSLLDTYSIKNLKKLVIEPLEKFIVKGFDLRFKQLFSSEAIGSPRCVKNIFVSEPMYICLDCANDYTRGLCQDCFFNSEHESHLYKRILSDRVTVCFCGNLDAYKKSPSCSKHTQMDEKDESIPQALIDRIHWTFCYLSQFLEKQLYDNKQLDKELDRIMVSQQIWSFLEKQGPDSPIFIAKLPRLEYINTRRCCVIVLGCTENIAYNVSLVDNLLNLTDEEKILIKLQVRLGNECIVARYSEDIKRCKRRLSFKKIFCPFCLKPGIRFKVIKIYRLFFMKLMVILIHFIGEICLRNYTLCEILSNIIFNETNLLDTYVLKEGNLHERFKSAIFDKILMAVSVSEAGKIQIAKFCFYRLDSLCAKPKIDFHHEMDSFFQLVARLASSPRFVITLVEEGFLTLILDYLTLILSSLGLKKGYTFTRVNKKGIPWDYIHELFWVVSEQLTQILNLDLMTIELSVLFRRKLRRAGLRLIMFCDDFDDLEPIQRAYGFPDSGIEYESFIRLIITIHKFLARYVNWLVFDSNIANLVLSAFLRMFKQSSLDLESLTPGATTGDRLMIQKNAQNEPFSIFNLSMRVFVDIFMHCSMNECLCDKISIKLLTDWKLLLWISRCAINSTAFECNYKSPLLPGNLSGLTCIAHLYHNTAYWHYLFMQDFNTIQILMSRMDPEKLMGYISLNMFPHTQNAAKISFSVSSIFNVITSGTLDLYTMLTLVYNSLTERHFVGVIQDREGYLLERQLIHFLFSKDRTYEEIKVLLCPYRRIQEYEVKKRDFLKRVDEILNLVSFKKSFLSSDSKYSLNPRYFSAVNVFYFAYSSLDSAQAYERLRVLYRNKKCRFELPEIVDLVDSFKGLNDFLFSYSFFDLLLKVLTNWGANGSHFQRHSPNVIALVLMCLSLILKLSKNTDMYSQYTQIIDFIHGKHPKLENRTILEFLVDKRTSTDEPVINAVIEYFIQLSNTQTIDVETNPENDAKKRARECRELLLKSLQARCNKFTEKNDEWLKYTENKEDQDSGTQETDDQHQVVLCDLCQISERNSQSTTFDIYHYPTSFICFARTRESLKLQNMKVLKEDGVLMTDLNPQSPINAISNDGQLQSMIPGMFISGCCHFSHIKCAPYLPKGLIFISNELLINLNYKCRVCHQKNNFFIPFAWPIKKELSRNTALSKIKIFKYYLTHLIKSKTWDELNQSNSSFACFHFRRTIKNALISPLDDNNVFLKNCATFNCVDTPEASNFSSRIFCSTIISKCISSLANTIAKLEILDRCSSTKSSIFNFETIDTPMYRVASQFSRYCYYACGLAPALTACNVPSSLVSEYLTRIFLKRLWQRKITREMPDSIKCDESSPRQLDRFYQFVDDFVSFTSLINLNPGLEEMTDVELEFSLIHKYYNLVILDVFAQFKSIRGSESTVRFNNNDEIYLQDLSCLYTSVVSSTETLGEKDKKILYELYLMNTLSFLRKAVILIVQVFDTSKGHLNGLDFITQKRDGLDLSAELKCLLDFFSIPYYPSAILTNYGVKVQRWVHRFSVLNID</sequence>
<evidence type="ECO:0000256" key="3">
    <source>
        <dbReference type="ARBA" id="ARBA00022833"/>
    </source>
</evidence>
<keyword evidence="3 5" id="KW-0862">Zinc</keyword>
<dbReference type="PANTHER" id="PTHR21497">
    <property type="entry name" value="UBIQUITIN LIGASE E3 ALPHA-RELATED"/>
    <property type="match status" value="1"/>
</dbReference>
<dbReference type="InterPro" id="IPR003126">
    <property type="entry name" value="Znf_UBR"/>
</dbReference>
<dbReference type="GO" id="GO:0061630">
    <property type="term" value="F:ubiquitin protein ligase activity"/>
    <property type="evidence" value="ECO:0007669"/>
    <property type="project" value="UniProtKB-UniRule"/>
</dbReference>
<dbReference type="Pfam" id="PF02207">
    <property type="entry name" value="zf-UBR"/>
    <property type="match status" value="1"/>
</dbReference>
<keyword evidence="2 5" id="KW-0863">Zinc-finger</keyword>
<dbReference type="Gene3D" id="2.10.110.30">
    <property type="match status" value="1"/>
</dbReference>
<gene>
    <name evidence="7" type="ORF">RF11_00593</name>
</gene>
<dbReference type="PANTHER" id="PTHR21497:SF24">
    <property type="entry name" value="E3 UBIQUITIN-PROTEIN LIGASE UBR1"/>
    <property type="match status" value="1"/>
</dbReference>
<keyword evidence="5" id="KW-0833">Ubl conjugation pathway</keyword>
<name>A0A0C2I6L8_THEKT</name>
<organism evidence="7 8">
    <name type="scientific">Thelohanellus kitauei</name>
    <name type="common">Myxosporean</name>
    <dbReference type="NCBI Taxonomy" id="669202"/>
    <lineage>
        <taxon>Eukaryota</taxon>
        <taxon>Metazoa</taxon>
        <taxon>Cnidaria</taxon>
        <taxon>Myxozoa</taxon>
        <taxon>Myxosporea</taxon>
        <taxon>Bivalvulida</taxon>
        <taxon>Platysporina</taxon>
        <taxon>Myxobolidae</taxon>
        <taxon>Thelohanellus</taxon>
    </lineage>
</organism>
<comment type="caution">
    <text evidence="7">The sequence shown here is derived from an EMBL/GenBank/DDBJ whole genome shotgun (WGS) entry which is preliminary data.</text>
</comment>